<proteinExistence type="predicted"/>
<dbReference type="Proteomes" id="UP000053058">
    <property type="component" value="Unassembled WGS sequence"/>
</dbReference>
<evidence type="ECO:0000313" key="4">
    <source>
        <dbReference type="Proteomes" id="UP000053058"/>
    </source>
</evidence>
<dbReference type="Pfam" id="PF08346">
    <property type="entry name" value="AntA"/>
    <property type="match status" value="1"/>
</dbReference>
<evidence type="ECO:0000313" key="3">
    <source>
        <dbReference type="EMBL" id="KSU02428.1"/>
    </source>
</evidence>
<dbReference type="InterPro" id="IPR013557">
    <property type="entry name" value="AntA/B_antirep"/>
</dbReference>
<dbReference type="AlphaFoldDB" id="A0A0A7T0J7"/>
<sequence length="253" mass="29517">MNELIKISSNENDEQVVSARELHKGLGLKKQFSDWWKQNSKLLIEHEDFMGTPQSYPIKNGNGRIQLLDDYALTIDTAKHLAMQSQTEKGREYRTYFIQVEKAWNSPDMVMKRALQIADKRVIALQNENNQLQLETSVQKQQIAELQPKASYYDWVLQTKGLLAISVIAKQYGKSAQWLNKLLHELGIQYKQGKVWLLYQKYAEQGYTKTNFAPDDAERLHPHTYWTQKGMLFIYETLKKENILPLVEHEDVA</sequence>
<accession>A0A0A7T0J7</accession>
<dbReference type="GO" id="GO:0003677">
    <property type="term" value="F:DNA binding"/>
    <property type="evidence" value="ECO:0007669"/>
    <property type="project" value="InterPro"/>
</dbReference>
<gene>
    <name evidence="3" type="ORF">KF282_2339</name>
</gene>
<dbReference type="InterPro" id="IPR005039">
    <property type="entry name" value="Ant_C"/>
</dbReference>
<feature type="domain" description="AntA/AntB antirepressor" evidence="2">
    <location>
        <begin position="17"/>
        <end position="86"/>
    </location>
</feature>
<dbReference type="RefSeq" id="WP_039115585.1">
    <property type="nucleotide sequence ID" value="NZ_CP010050.1"/>
</dbReference>
<dbReference type="EMBL" id="LKLN01000081">
    <property type="protein sequence ID" value="KSU02428.1"/>
    <property type="molecule type" value="Genomic_DNA"/>
</dbReference>
<organism evidence="3 4">
    <name type="scientific">Lactococcus lactis subsp. lactis</name>
    <name type="common">Streptococcus lactis</name>
    <dbReference type="NCBI Taxonomy" id="1360"/>
    <lineage>
        <taxon>Bacteria</taxon>
        <taxon>Bacillati</taxon>
        <taxon>Bacillota</taxon>
        <taxon>Bacilli</taxon>
        <taxon>Lactobacillales</taxon>
        <taxon>Streptococcaceae</taxon>
        <taxon>Lactococcus</taxon>
    </lineage>
</organism>
<reference evidence="4" key="1">
    <citation type="submission" date="2015-10" db="EMBL/GenBank/DDBJ databases">
        <title>Draft Genome Sequences of 11 Lactococcus lactis subspecies cremoris strains.</title>
        <authorList>
            <person name="Wels M."/>
            <person name="Backus L."/>
            <person name="Boekhorst J."/>
            <person name="Dijkstra A."/>
            <person name="Beerthuizen M."/>
            <person name="Kelly W."/>
            <person name="Siezen R."/>
            <person name="Bachmann H."/>
            <person name="Van Hijum S."/>
        </authorList>
    </citation>
    <scope>NUCLEOTIDE SEQUENCE [LARGE SCALE GENOMIC DNA]</scope>
    <source>
        <strain evidence="4">KF282</strain>
    </source>
</reference>
<name>A0A0A7T0J7_LACLL</name>
<evidence type="ECO:0000259" key="2">
    <source>
        <dbReference type="Pfam" id="PF08346"/>
    </source>
</evidence>
<comment type="caution">
    <text evidence="3">The sequence shown here is derived from an EMBL/GenBank/DDBJ whole genome shotgun (WGS) entry which is preliminary data.</text>
</comment>
<dbReference type="Pfam" id="PF03374">
    <property type="entry name" value="ANT"/>
    <property type="match status" value="1"/>
</dbReference>
<protein>
    <submittedName>
        <fullName evidence="3">Phage antirepressor protein</fullName>
    </submittedName>
</protein>
<feature type="domain" description="Antirepressor protein C-terminal" evidence="1">
    <location>
        <begin position="140"/>
        <end position="240"/>
    </location>
</feature>
<dbReference type="PATRIC" id="fig|1360.105.peg.1454"/>
<evidence type="ECO:0000259" key="1">
    <source>
        <dbReference type="Pfam" id="PF03374"/>
    </source>
</evidence>